<dbReference type="InterPro" id="IPR003594">
    <property type="entry name" value="HATPase_dom"/>
</dbReference>
<dbReference type="Pfam" id="PF02518">
    <property type="entry name" value="HATPase_c"/>
    <property type="match status" value="1"/>
</dbReference>
<dbReference type="InterPro" id="IPR035965">
    <property type="entry name" value="PAS-like_dom_sf"/>
</dbReference>
<keyword evidence="5 8" id="KW-0418">Kinase</keyword>
<dbReference type="InterPro" id="IPR029016">
    <property type="entry name" value="GAF-like_dom_sf"/>
</dbReference>
<name>A0AA37KBM7_9BACT</name>
<dbReference type="Gene3D" id="3.30.450.40">
    <property type="match status" value="1"/>
</dbReference>
<dbReference type="InterPro" id="IPR036890">
    <property type="entry name" value="HATPase_C_sf"/>
</dbReference>
<evidence type="ECO:0000313" key="8">
    <source>
        <dbReference type="EMBL" id="GKH71307.1"/>
    </source>
</evidence>
<dbReference type="FunFam" id="1.10.287.130:FF:000001">
    <property type="entry name" value="Two-component sensor histidine kinase"/>
    <property type="match status" value="1"/>
</dbReference>
<evidence type="ECO:0000256" key="4">
    <source>
        <dbReference type="ARBA" id="ARBA00022679"/>
    </source>
</evidence>
<dbReference type="Proteomes" id="UP001055114">
    <property type="component" value="Unassembled WGS sequence"/>
</dbReference>
<organism evidence="8 9">
    <name type="scientific">Parabacteroides merdae</name>
    <dbReference type="NCBI Taxonomy" id="46503"/>
    <lineage>
        <taxon>Bacteria</taxon>
        <taxon>Pseudomonadati</taxon>
        <taxon>Bacteroidota</taxon>
        <taxon>Bacteroidia</taxon>
        <taxon>Bacteroidales</taxon>
        <taxon>Tannerellaceae</taxon>
        <taxon>Parabacteroides</taxon>
    </lineage>
</organism>
<dbReference type="SUPFAM" id="SSF55874">
    <property type="entry name" value="ATPase domain of HSP90 chaperone/DNA topoisomerase II/histidine kinase"/>
    <property type="match status" value="1"/>
</dbReference>
<dbReference type="CDD" id="cd00082">
    <property type="entry name" value="HisKA"/>
    <property type="match status" value="1"/>
</dbReference>
<keyword evidence="4" id="KW-0808">Transferase</keyword>
<keyword evidence="6" id="KW-0902">Two-component regulatory system</keyword>
<sequence length="798" mass="92393">MKDNKEVVFMDVDQYQLILDNAQVGWWKADFEERCYICSDYLISLLELDGPKISIVDFFLLIRGDYRDRIANEFAFFKGIGIYEQIFPIKTCYGYRFVRTKIYKREKASDGKLTVLGILQLIPFSEMEENRPVVNGQVDSVLRHLGSLSHALHSFIQTNDLHKSIHLALTEVLFSIDTKGRVYIMEYEDEKQIGCTYEVCSEGVEPVRPFLQNIPVATLPWSTHKIRNLYPILINNLDELPPEAVEEKRYLKARRTCSLILIPLIIKGESWGYMGIDIVDKYRMWSLEDYQWLSSISNIISIITKMARTNEALDHSEKLLRNIYTNIPVGIELYDKKGYLVDLNNMDVEIFGLPSKESVLGLNIFENPMINDEIREKLISREPVSFHMDYSFNTIEDKGFYPTMKNGTIDIFTKVCMLYDIYGDLINYMFINLDNTDKAVAYNRIEEFEHFFSLVSRFAKVGYAKFDLLTREGYAIDQWYQNLGEKEGVPLSEVIGVYSQIHPEDRKVMFNFFEQVKKGQCDSIRRELRVKYGEGWHWTRVNVMRNTQSTNPDRLEMICVNYDITELKETQKQREKAEELDRLKSAFLANMSHEIRTPLNAIVGFSTLLVDTDDPEEKKQFVEIIQKNNELLLQLISDVLDLAKIESGIIELKLVEVDLRELCKELVVSMRIKVPAEVALCVVPDLPSYIMRCDKVRLTQIISNFINNAIKHTSKGTILLGYEIRWDEIEFSVTDTGDGMSPEVQRHVFDRFYKGNSFKQGTGLGLSICKSIIEQVGGKIGVESEIGKGSRFWFTLPR</sequence>
<dbReference type="PROSITE" id="PS50109">
    <property type="entry name" value="HIS_KIN"/>
    <property type="match status" value="1"/>
</dbReference>
<dbReference type="InterPro" id="IPR003661">
    <property type="entry name" value="HisK_dim/P_dom"/>
</dbReference>
<evidence type="ECO:0000259" key="7">
    <source>
        <dbReference type="PROSITE" id="PS50109"/>
    </source>
</evidence>
<dbReference type="SMART" id="SM00387">
    <property type="entry name" value="HATPase_c"/>
    <property type="match status" value="1"/>
</dbReference>
<dbReference type="EMBL" id="BQNZ01000001">
    <property type="protein sequence ID" value="GKH71307.1"/>
    <property type="molecule type" value="Genomic_DNA"/>
</dbReference>
<keyword evidence="3" id="KW-0597">Phosphoprotein</keyword>
<dbReference type="AlphaFoldDB" id="A0AA37KBM7"/>
<protein>
    <recommendedName>
        <fullName evidence="2">histidine kinase</fullName>
        <ecNumber evidence="2">2.7.13.3</ecNumber>
    </recommendedName>
</protein>
<dbReference type="PANTHER" id="PTHR43711:SF31">
    <property type="entry name" value="HISTIDINE KINASE"/>
    <property type="match status" value="1"/>
</dbReference>
<evidence type="ECO:0000313" key="9">
    <source>
        <dbReference type="Proteomes" id="UP001055114"/>
    </source>
</evidence>
<dbReference type="Gene3D" id="3.30.450.20">
    <property type="entry name" value="PAS domain"/>
    <property type="match status" value="2"/>
</dbReference>
<dbReference type="RefSeq" id="WP_005635157.1">
    <property type="nucleotide sequence ID" value="NZ_BAABYG010000001.1"/>
</dbReference>
<dbReference type="SUPFAM" id="SSF47384">
    <property type="entry name" value="Homodimeric domain of signal transducing histidine kinase"/>
    <property type="match status" value="1"/>
</dbReference>
<evidence type="ECO:0000256" key="2">
    <source>
        <dbReference type="ARBA" id="ARBA00012438"/>
    </source>
</evidence>
<dbReference type="PRINTS" id="PR00344">
    <property type="entry name" value="BCTRLSENSOR"/>
</dbReference>
<evidence type="ECO:0000256" key="3">
    <source>
        <dbReference type="ARBA" id="ARBA00022553"/>
    </source>
</evidence>
<gene>
    <name evidence="8" type="ORF">CE91St3_11700</name>
</gene>
<dbReference type="EC" id="2.7.13.3" evidence="2"/>
<dbReference type="Pfam" id="PF00512">
    <property type="entry name" value="HisKA"/>
    <property type="match status" value="1"/>
</dbReference>
<dbReference type="PANTHER" id="PTHR43711">
    <property type="entry name" value="TWO-COMPONENT HISTIDINE KINASE"/>
    <property type="match status" value="1"/>
</dbReference>
<reference evidence="8" key="1">
    <citation type="submission" date="2022-01" db="EMBL/GenBank/DDBJ databases">
        <title>Novel bile acid biosynthetic pathways are enriched in the microbiome of centenarians.</title>
        <authorList>
            <person name="Sato Y."/>
            <person name="Atarashi K."/>
            <person name="Plichta R.D."/>
            <person name="Arai Y."/>
            <person name="Sasajima S."/>
            <person name="Kearney M.S."/>
            <person name="Suda W."/>
            <person name="Takeshita K."/>
            <person name="Sasaki T."/>
            <person name="Okamoto S."/>
            <person name="Skelly N.A."/>
            <person name="Okamura Y."/>
            <person name="Vlamakis H."/>
            <person name="Li Y."/>
            <person name="Tanoue T."/>
            <person name="Takei H."/>
            <person name="Nittono H."/>
            <person name="Narushima S."/>
            <person name="Irie J."/>
            <person name="Itoh H."/>
            <person name="Moriya K."/>
            <person name="Sugiura Y."/>
            <person name="Suematsu M."/>
            <person name="Moritoki N."/>
            <person name="Shibata S."/>
            <person name="Littman R.D."/>
            <person name="Fischbach A.M."/>
            <person name="Uwamino Y."/>
            <person name="Inoue T."/>
            <person name="Honda A."/>
            <person name="Hattori M."/>
            <person name="Murai T."/>
            <person name="Xavier J.R."/>
            <person name="Hirose N."/>
            <person name="Honda K."/>
        </authorList>
    </citation>
    <scope>NUCLEOTIDE SEQUENCE</scope>
    <source>
        <strain evidence="8">CE91-St3</strain>
    </source>
</reference>
<evidence type="ECO:0000256" key="6">
    <source>
        <dbReference type="ARBA" id="ARBA00023012"/>
    </source>
</evidence>
<dbReference type="Gene3D" id="3.30.565.10">
    <property type="entry name" value="Histidine kinase-like ATPase, C-terminal domain"/>
    <property type="match status" value="1"/>
</dbReference>
<dbReference type="GeneID" id="49205169"/>
<dbReference type="SUPFAM" id="SSF55781">
    <property type="entry name" value="GAF domain-like"/>
    <property type="match status" value="1"/>
</dbReference>
<comment type="caution">
    <text evidence="8">The sequence shown here is derived from an EMBL/GenBank/DDBJ whole genome shotgun (WGS) entry which is preliminary data.</text>
</comment>
<accession>A0AA37KBM7</accession>
<comment type="catalytic activity">
    <reaction evidence="1">
        <text>ATP + protein L-histidine = ADP + protein N-phospho-L-histidine.</text>
        <dbReference type="EC" id="2.7.13.3"/>
    </reaction>
</comment>
<dbReference type="InterPro" id="IPR004358">
    <property type="entry name" value="Sig_transdc_His_kin-like_C"/>
</dbReference>
<proteinExistence type="predicted"/>
<dbReference type="SMART" id="SM00388">
    <property type="entry name" value="HisKA"/>
    <property type="match status" value="1"/>
</dbReference>
<dbReference type="GO" id="GO:0000155">
    <property type="term" value="F:phosphorelay sensor kinase activity"/>
    <property type="evidence" value="ECO:0007669"/>
    <property type="project" value="InterPro"/>
</dbReference>
<dbReference type="SUPFAM" id="SSF55785">
    <property type="entry name" value="PYP-like sensor domain (PAS domain)"/>
    <property type="match status" value="2"/>
</dbReference>
<dbReference type="InterPro" id="IPR036097">
    <property type="entry name" value="HisK_dim/P_sf"/>
</dbReference>
<evidence type="ECO:0000256" key="5">
    <source>
        <dbReference type="ARBA" id="ARBA00022777"/>
    </source>
</evidence>
<dbReference type="Gene3D" id="1.10.287.130">
    <property type="match status" value="1"/>
</dbReference>
<feature type="domain" description="Histidine kinase" evidence="7">
    <location>
        <begin position="590"/>
        <end position="798"/>
    </location>
</feature>
<dbReference type="InterPro" id="IPR050736">
    <property type="entry name" value="Sensor_HK_Regulatory"/>
</dbReference>
<evidence type="ECO:0000256" key="1">
    <source>
        <dbReference type="ARBA" id="ARBA00000085"/>
    </source>
</evidence>
<dbReference type="InterPro" id="IPR005467">
    <property type="entry name" value="His_kinase_dom"/>
</dbReference>